<evidence type="ECO:0000313" key="22">
    <source>
        <dbReference type="Proteomes" id="UP000187455"/>
    </source>
</evidence>
<keyword evidence="14" id="KW-0482">Metalloprotease</keyword>
<comment type="subcellular location">
    <subcellularLocation>
        <location evidence="1">Endoplasmic reticulum</location>
    </subcellularLocation>
    <subcellularLocation>
        <location evidence="3">Golgi apparatus</location>
    </subcellularLocation>
    <subcellularLocation>
        <location evidence="2">Lysosome</location>
    </subcellularLocation>
    <subcellularLocation>
        <location evidence="4">Secreted</location>
    </subcellularLocation>
</comment>
<dbReference type="Gene3D" id="3.50.30.30">
    <property type="match status" value="1"/>
</dbReference>
<dbReference type="GO" id="GO:0005615">
    <property type="term" value="C:extracellular space"/>
    <property type="evidence" value="ECO:0007669"/>
    <property type="project" value="TreeGrafter"/>
</dbReference>
<evidence type="ECO:0000256" key="2">
    <source>
        <dbReference type="ARBA" id="ARBA00004371"/>
    </source>
</evidence>
<keyword evidence="6 21" id="KW-0121">Carboxypeptidase</keyword>
<evidence type="ECO:0000256" key="1">
    <source>
        <dbReference type="ARBA" id="ARBA00004240"/>
    </source>
</evidence>
<dbReference type="GO" id="GO:0070573">
    <property type="term" value="F:metallodipeptidase activity"/>
    <property type="evidence" value="ECO:0007669"/>
    <property type="project" value="InterPro"/>
</dbReference>
<dbReference type="GO" id="GO:0046872">
    <property type="term" value="F:metal ion binding"/>
    <property type="evidence" value="ECO:0007669"/>
    <property type="project" value="UniProtKB-KW"/>
</dbReference>
<dbReference type="GO" id="GO:0005783">
    <property type="term" value="C:endoplasmic reticulum"/>
    <property type="evidence" value="ECO:0007669"/>
    <property type="project" value="UniProtKB-SubCell"/>
</dbReference>
<dbReference type="GO" id="GO:0005794">
    <property type="term" value="C:Golgi apparatus"/>
    <property type="evidence" value="ECO:0007669"/>
    <property type="project" value="UniProtKB-SubCell"/>
</dbReference>
<evidence type="ECO:0000256" key="14">
    <source>
        <dbReference type="ARBA" id="ARBA00023049"/>
    </source>
</evidence>
<feature type="domain" description="Peptidase M28" evidence="20">
    <location>
        <begin position="262"/>
        <end position="465"/>
    </location>
</feature>
<keyword evidence="17" id="KW-0458">Lysosome</keyword>
<evidence type="ECO:0000256" key="6">
    <source>
        <dbReference type="ARBA" id="ARBA00022645"/>
    </source>
</evidence>
<dbReference type="PANTHER" id="PTHR12053:SF3">
    <property type="entry name" value="CARBOXYPEPTIDASE Q"/>
    <property type="match status" value="1"/>
</dbReference>
<dbReference type="OrthoDB" id="10013407at2759"/>
<dbReference type="STRING" id="133383.A0A1R0H7D4"/>
<organism evidence="21 22">
    <name type="scientific">Smittium mucronatum</name>
    <dbReference type="NCBI Taxonomy" id="133383"/>
    <lineage>
        <taxon>Eukaryota</taxon>
        <taxon>Fungi</taxon>
        <taxon>Fungi incertae sedis</taxon>
        <taxon>Zoopagomycota</taxon>
        <taxon>Kickxellomycotina</taxon>
        <taxon>Harpellomycetes</taxon>
        <taxon>Harpellales</taxon>
        <taxon>Legeriomycetaceae</taxon>
        <taxon>Smittium</taxon>
    </lineage>
</organism>
<dbReference type="GO" id="GO:0043171">
    <property type="term" value="P:peptide catabolic process"/>
    <property type="evidence" value="ECO:0007669"/>
    <property type="project" value="TreeGrafter"/>
</dbReference>
<proteinExistence type="inferred from homology"/>
<evidence type="ECO:0000256" key="18">
    <source>
        <dbReference type="ARBA" id="ARBA00025833"/>
    </source>
</evidence>
<evidence type="ECO:0000256" key="13">
    <source>
        <dbReference type="ARBA" id="ARBA00023034"/>
    </source>
</evidence>
<keyword evidence="9" id="KW-0732">Signal</keyword>
<keyword evidence="13" id="KW-0333">Golgi apparatus</keyword>
<dbReference type="PANTHER" id="PTHR12053">
    <property type="entry name" value="PROTEASE FAMILY M28 PLASMA GLUTAMATE CARBOXYPEPTIDASE-RELATED"/>
    <property type="match status" value="1"/>
</dbReference>
<dbReference type="EMBL" id="LSSL01000254">
    <property type="protein sequence ID" value="OLY85057.1"/>
    <property type="molecule type" value="Genomic_DNA"/>
</dbReference>
<evidence type="ECO:0000256" key="17">
    <source>
        <dbReference type="ARBA" id="ARBA00023228"/>
    </source>
</evidence>
<evidence type="ECO:0000256" key="9">
    <source>
        <dbReference type="ARBA" id="ARBA00022729"/>
    </source>
</evidence>
<evidence type="ECO:0000256" key="19">
    <source>
        <dbReference type="RuleBase" id="RU361240"/>
    </source>
</evidence>
<evidence type="ECO:0000313" key="21">
    <source>
        <dbReference type="EMBL" id="OLY85057.1"/>
    </source>
</evidence>
<dbReference type="Gene3D" id="3.40.630.10">
    <property type="entry name" value="Zn peptidases"/>
    <property type="match status" value="1"/>
</dbReference>
<evidence type="ECO:0000256" key="12">
    <source>
        <dbReference type="ARBA" id="ARBA00022833"/>
    </source>
</evidence>
<evidence type="ECO:0000256" key="16">
    <source>
        <dbReference type="ARBA" id="ARBA00023180"/>
    </source>
</evidence>
<dbReference type="InterPro" id="IPR007484">
    <property type="entry name" value="Peptidase_M28"/>
</dbReference>
<dbReference type="EC" id="3.4.-.-" evidence="19"/>
<sequence>MLGNIVLKENAETVAKASSVEMINTLIENVENKDDTSIWDSLAEMTDLYGHRMTGHVQYDRSVSWVMDDVKLHPELTAWEEPVTVNIWNRNAEYAKLYIPTRSPPEIDIPMLGSGQSIGTGPEGIEADVIPVKTFEDLEKLGSSKITGNMVLFCADFVSYAENAKYRISGPLIAEKYGAVAVLVQSITGYSLMTPHTGAMYLSSIPSASITIEDSKLIERMYTRYIKAQKNPSIPNSDKFVKPRVKLVMNAESFENAKVSSNIIIDLKGSEKPDEIVLLSGHFDSWDVGVGALDDGGGAFSGYGALKMIANLPIRPSRTIRVIMWNNEETLFRGMHAYVEAHKDEIKKHVFAMESDMGNFNPWGMQVMGSDDMISNLKDLGKRYLSNVGGGNVTKIDHSPTNDISALGEMGVTLGGFESLDKYSQASPPSVEANEGYYRFYHSHADRMEALDKDQLRANAAAIAVWAYIIANQ</sequence>
<keyword evidence="5" id="KW-0964">Secreted</keyword>
<evidence type="ECO:0000256" key="5">
    <source>
        <dbReference type="ARBA" id="ARBA00022525"/>
    </source>
</evidence>
<protein>
    <recommendedName>
        <fullName evidence="19">Peptide hydrolase</fullName>
        <ecNumber evidence="19">3.4.-.-</ecNumber>
    </recommendedName>
</protein>
<dbReference type="Pfam" id="PF04389">
    <property type="entry name" value="Peptidase_M28"/>
    <property type="match status" value="1"/>
</dbReference>
<dbReference type="GO" id="GO:0006508">
    <property type="term" value="P:proteolysis"/>
    <property type="evidence" value="ECO:0007669"/>
    <property type="project" value="UniProtKB-KW"/>
</dbReference>
<evidence type="ECO:0000256" key="7">
    <source>
        <dbReference type="ARBA" id="ARBA00022670"/>
    </source>
</evidence>
<evidence type="ECO:0000256" key="4">
    <source>
        <dbReference type="ARBA" id="ARBA00004613"/>
    </source>
</evidence>
<evidence type="ECO:0000259" key="20">
    <source>
        <dbReference type="Pfam" id="PF04389"/>
    </source>
</evidence>
<keyword evidence="10 19" id="KW-0378">Hydrolase</keyword>
<keyword evidence="12 19" id="KW-0862">Zinc</keyword>
<comment type="caution">
    <text evidence="21">The sequence shown here is derived from an EMBL/GenBank/DDBJ whole genome shotgun (WGS) entry which is preliminary data.</text>
</comment>
<comment type="subunit">
    <text evidence="18">Homodimer. The monomeric form is inactive while the homodimer is active.</text>
</comment>
<keyword evidence="15" id="KW-0865">Zymogen</keyword>
<keyword evidence="8 19" id="KW-0479">Metal-binding</keyword>
<evidence type="ECO:0000256" key="10">
    <source>
        <dbReference type="ARBA" id="ARBA00022801"/>
    </source>
</evidence>
<evidence type="ECO:0000256" key="3">
    <source>
        <dbReference type="ARBA" id="ARBA00004555"/>
    </source>
</evidence>
<dbReference type="AlphaFoldDB" id="A0A1R0H7D4"/>
<comment type="similarity">
    <text evidence="19">Belongs to the peptidase M28 family.</text>
</comment>
<keyword evidence="11" id="KW-0256">Endoplasmic reticulum</keyword>
<keyword evidence="7 19" id="KW-0645">Protease</keyword>
<reference evidence="21 22" key="1">
    <citation type="journal article" date="2016" name="Mol. Biol. Evol.">
        <title>Genome-Wide Survey of Gut Fungi (Harpellales) Reveals the First Horizontally Transferred Ubiquitin Gene from a Mosquito Host.</title>
        <authorList>
            <person name="Wang Y."/>
            <person name="White M.M."/>
            <person name="Kvist S."/>
            <person name="Moncalvo J.M."/>
        </authorList>
    </citation>
    <scope>NUCLEOTIDE SEQUENCE [LARGE SCALE GENOMIC DNA]</scope>
    <source>
        <strain evidence="21 22">ALG-7-W6</strain>
    </source>
</reference>
<dbReference type="InterPro" id="IPR039866">
    <property type="entry name" value="CPQ"/>
</dbReference>
<dbReference type="Proteomes" id="UP000187455">
    <property type="component" value="Unassembled WGS sequence"/>
</dbReference>
<keyword evidence="22" id="KW-1185">Reference proteome</keyword>
<gene>
    <name evidence="21" type="ORF">AYI68_g764</name>
</gene>
<accession>A0A1R0H7D4</accession>
<keyword evidence="16" id="KW-0325">Glycoprotein</keyword>
<name>A0A1R0H7D4_9FUNG</name>
<evidence type="ECO:0000256" key="15">
    <source>
        <dbReference type="ARBA" id="ARBA00023145"/>
    </source>
</evidence>
<evidence type="ECO:0000256" key="8">
    <source>
        <dbReference type="ARBA" id="ARBA00022723"/>
    </source>
</evidence>
<evidence type="ECO:0000256" key="11">
    <source>
        <dbReference type="ARBA" id="ARBA00022824"/>
    </source>
</evidence>
<dbReference type="GO" id="GO:0004180">
    <property type="term" value="F:carboxypeptidase activity"/>
    <property type="evidence" value="ECO:0007669"/>
    <property type="project" value="UniProtKB-KW"/>
</dbReference>
<dbReference type="SUPFAM" id="SSF53187">
    <property type="entry name" value="Zn-dependent exopeptidases"/>
    <property type="match status" value="1"/>
</dbReference>